<feature type="compositionally biased region" description="Low complexity" evidence="1">
    <location>
        <begin position="97"/>
        <end position="111"/>
    </location>
</feature>
<evidence type="ECO:0000256" key="1">
    <source>
        <dbReference type="SAM" id="MobiDB-lite"/>
    </source>
</evidence>
<evidence type="ECO:0000313" key="2">
    <source>
        <dbReference type="EMBL" id="CAK0903266.1"/>
    </source>
</evidence>
<feature type="compositionally biased region" description="Basic and acidic residues" evidence="1">
    <location>
        <begin position="55"/>
        <end position="71"/>
    </location>
</feature>
<feature type="non-terminal residue" evidence="2">
    <location>
        <position position="111"/>
    </location>
</feature>
<feature type="region of interest" description="Disordered" evidence="1">
    <location>
        <begin position="1"/>
        <end position="28"/>
    </location>
</feature>
<keyword evidence="3" id="KW-1185">Reference proteome</keyword>
<feature type="compositionally biased region" description="Gly residues" evidence="1">
    <location>
        <begin position="87"/>
        <end position="96"/>
    </location>
</feature>
<organism evidence="2 3">
    <name type="scientific">Prorocentrum cordatum</name>
    <dbReference type="NCBI Taxonomy" id="2364126"/>
    <lineage>
        <taxon>Eukaryota</taxon>
        <taxon>Sar</taxon>
        <taxon>Alveolata</taxon>
        <taxon>Dinophyceae</taxon>
        <taxon>Prorocentrales</taxon>
        <taxon>Prorocentraceae</taxon>
        <taxon>Prorocentrum</taxon>
    </lineage>
</organism>
<feature type="region of interest" description="Disordered" evidence="1">
    <location>
        <begin position="48"/>
        <end position="111"/>
    </location>
</feature>
<gene>
    <name evidence="2" type="ORF">PCOR1329_LOCUS79621</name>
</gene>
<feature type="compositionally biased region" description="Gly residues" evidence="1">
    <location>
        <begin position="10"/>
        <end position="22"/>
    </location>
</feature>
<dbReference type="Proteomes" id="UP001189429">
    <property type="component" value="Unassembled WGS sequence"/>
</dbReference>
<sequence>RPVAARAGAAQGGLDGEPGAGGHLPRCRGHRVGDGRAVAALAVAAQGGGAAAAGAERRDLQQRGRRVRAERTPVLPRGGGRRLRPRGGSGGRGGALGRATRAGHLARVGGL</sequence>
<evidence type="ECO:0000313" key="3">
    <source>
        <dbReference type="Proteomes" id="UP001189429"/>
    </source>
</evidence>
<reference evidence="2" key="1">
    <citation type="submission" date="2023-10" db="EMBL/GenBank/DDBJ databases">
        <authorList>
            <person name="Chen Y."/>
            <person name="Shah S."/>
            <person name="Dougan E. K."/>
            <person name="Thang M."/>
            <person name="Chan C."/>
        </authorList>
    </citation>
    <scope>NUCLEOTIDE SEQUENCE [LARGE SCALE GENOMIC DNA]</scope>
</reference>
<protein>
    <submittedName>
        <fullName evidence="2">Uncharacterized protein</fullName>
    </submittedName>
</protein>
<feature type="non-terminal residue" evidence="2">
    <location>
        <position position="1"/>
    </location>
</feature>
<dbReference type="EMBL" id="CAUYUJ010021193">
    <property type="protein sequence ID" value="CAK0903266.1"/>
    <property type="molecule type" value="Genomic_DNA"/>
</dbReference>
<proteinExistence type="predicted"/>
<comment type="caution">
    <text evidence="2">The sequence shown here is derived from an EMBL/GenBank/DDBJ whole genome shotgun (WGS) entry which is preliminary data.</text>
</comment>
<name>A0ABN9XTC5_9DINO</name>
<accession>A0ABN9XTC5</accession>